<gene>
    <name evidence="6" type="ORF">E3U55_01985</name>
</gene>
<name>A0A4Y8IRI7_9BACI</name>
<dbReference type="CDD" id="cd00130">
    <property type="entry name" value="PAS"/>
    <property type="match status" value="2"/>
</dbReference>
<dbReference type="InterPro" id="IPR043128">
    <property type="entry name" value="Rev_trsase/Diguanyl_cyclase"/>
</dbReference>
<keyword evidence="7" id="KW-1185">Reference proteome</keyword>
<dbReference type="SMART" id="SM00267">
    <property type="entry name" value="GGDEF"/>
    <property type="match status" value="1"/>
</dbReference>
<sequence>MTIDRYNQELSQLKQFPTKFLVLYLLIGLLWITMSDRLVEILVQDLSAISFIQSLKGWFYVFMTGVFFYYYLMKETRKNVDFYKELQRNEEEISLTNEAFNNLNQGLLITDHIGYILKTNKQFLDMVGQSSEEVIDERYERVLQFQSNESYRKMRRTLEEDGHWESEVLMMDKKGEKIPRHFTLHQVVDEQGKLTNYFGFLVDIKERKKKDQMLHITKTQLQAILEHSPLGLIACDTKGKINVWNGQAEEILGISGEEALHQSVLDVGPQILHGASSYLKKSYNEAEVFKQNREVINASGEQKYLQLAYSNLYDSDGDTIGLQVMFSDYTNEREFRKELDYLEHFDFITGLYNFNTFNGEAANYINRLPDSKHAFMILDIDRFHSINQQYGTDFGDQLILSIAKTIKNKVRSRGLVARLKGDEFGIFIPRVDNDSELKAIISNLQEEFRQPTNIGEEVIHPTISFGISVYPNDGMRFEEIYQKGNAALKNAKKLRDSYSFYDSSMNEHMETYFYENELHRAILNNEIELYYQPKIDMDTGSIQGVEALSRWFHPEQGMISPGVFIPIAEETGLIFSMTDYVIKKACEDYVSWKKAGINIPSFSVNISAKQFAKREFVTEVLDIIDAYQIPKGVFEIEITESITMDIENNLGKLNQLREAGIKISIDDFGTGYSSLKYMRDLPVDFVKIDRSFINMIGFNEGKNMVDFIVDLAKLCEVEIIGEGVETQAQMNYLRSIGCRIGQGFYFSKPIPAKEIEQLLYVVK</sequence>
<dbReference type="InterPro" id="IPR000160">
    <property type="entry name" value="GGDEF_dom"/>
</dbReference>
<dbReference type="NCBIfam" id="TIGR00229">
    <property type="entry name" value="sensory_box"/>
    <property type="match status" value="2"/>
</dbReference>
<proteinExistence type="predicted"/>
<dbReference type="InterPro" id="IPR013767">
    <property type="entry name" value="PAS_fold"/>
</dbReference>
<feature type="domain" description="PAS" evidence="2">
    <location>
        <begin position="89"/>
        <end position="160"/>
    </location>
</feature>
<comment type="caution">
    <text evidence="6">The sequence shown here is derived from an EMBL/GenBank/DDBJ whole genome shotgun (WGS) entry which is preliminary data.</text>
</comment>
<evidence type="ECO:0000313" key="6">
    <source>
        <dbReference type="EMBL" id="TFB24295.1"/>
    </source>
</evidence>
<dbReference type="PROSITE" id="PS50887">
    <property type="entry name" value="GGDEF"/>
    <property type="match status" value="1"/>
</dbReference>
<dbReference type="InterPro" id="IPR035965">
    <property type="entry name" value="PAS-like_dom_sf"/>
</dbReference>
<keyword evidence="1" id="KW-1133">Transmembrane helix</keyword>
<dbReference type="CDD" id="cd01948">
    <property type="entry name" value="EAL"/>
    <property type="match status" value="1"/>
</dbReference>
<feature type="transmembrane region" description="Helical" evidence="1">
    <location>
        <begin position="21"/>
        <end position="39"/>
    </location>
</feature>
<dbReference type="Gene3D" id="3.20.20.450">
    <property type="entry name" value="EAL domain"/>
    <property type="match status" value="1"/>
</dbReference>
<feature type="domain" description="PAS" evidence="2">
    <location>
        <begin position="217"/>
        <end position="265"/>
    </location>
</feature>
<dbReference type="GO" id="GO:0006355">
    <property type="term" value="P:regulation of DNA-templated transcription"/>
    <property type="evidence" value="ECO:0007669"/>
    <property type="project" value="InterPro"/>
</dbReference>
<dbReference type="EMBL" id="SOPW01000002">
    <property type="protein sequence ID" value="TFB24295.1"/>
    <property type="molecule type" value="Genomic_DNA"/>
</dbReference>
<dbReference type="Pfam" id="PF00989">
    <property type="entry name" value="PAS"/>
    <property type="match status" value="1"/>
</dbReference>
<evidence type="ECO:0000259" key="2">
    <source>
        <dbReference type="PROSITE" id="PS50112"/>
    </source>
</evidence>
<reference evidence="6 7" key="1">
    <citation type="submission" date="2019-03" db="EMBL/GenBank/DDBJ databases">
        <authorList>
            <person name="He R.-H."/>
        </authorList>
    </citation>
    <scope>NUCLEOTIDE SEQUENCE [LARGE SCALE GENOMIC DNA]</scope>
    <source>
        <strain evidence="7">SH 714</strain>
    </source>
</reference>
<evidence type="ECO:0000259" key="4">
    <source>
        <dbReference type="PROSITE" id="PS50883"/>
    </source>
</evidence>
<dbReference type="PROSITE" id="PS50112">
    <property type="entry name" value="PAS"/>
    <property type="match status" value="2"/>
</dbReference>
<dbReference type="Pfam" id="PF13426">
    <property type="entry name" value="PAS_9"/>
    <property type="match status" value="1"/>
</dbReference>
<dbReference type="NCBIfam" id="TIGR00254">
    <property type="entry name" value="GGDEF"/>
    <property type="match status" value="1"/>
</dbReference>
<dbReference type="SMART" id="SM00091">
    <property type="entry name" value="PAS"/>
    <property type="match status" value="2"/>
</dbReference>
<dbReference type="PROSITE" id="PS50113">
    <property type="entry name" value="PAC"/>
    <property type="match status" value="2"/>
</dbReference>
<dbReference type="PANTHER" id="PTHR44757:SF2">
    <property type="entry name" value="BIOFILM ARCHITECTURE MAINTENANCE PROTEIN MBAA"/>
    <property type="match status" value="1"/>
</dbReference>
<dbReference type="InterPro" id="IPR001633">
    <property type="entry name" value="EAL_dom"/>
</dbReference>
<dbReference type="InterPro" id="IPR000014">
    <property type="entry name" value="PAS"/>
</dbReference>
<evidence type="ECO:0000256" key="1">
    <source>
        <dbReference type="SAM" id="Phobius"/>
    </source>
</evidence>
<dbReference type="AlphaFoldDB" id="A0A4Y8IRI7"/>
<dbReference type="InterPro" id="IPR052155">
    <property type="entry name" value="Biofilm_reg_signaling"/>
</dbReference>
<dbReference type="RefSeq" id="WP_134338653.1">
    <property type="nucleotide sequence ID" value="NZ_SOPW01000002.1"/>
</dbReference>
<feature type="transmembrane region" description="Helical" evidence="1">
    <location>
        <begin position="51"/>
        <end position="72"/>
    </location>
</feature>
<dbReference type="PROSITE" id="PS50883">
    <property type="entry name" value="EAL"/>
    <property type="match status" value="1"/>
</dbReference>
<dbReference type="Proteomes" id="UP000297975">
    <property type="component" value="Unassembled WGS sequence"/>
</dbReference>
<dbReference type="Pfam" id="PF00990">
    <property type="entry name" value="GGDEF"/>
    <property type="match status" value="1"/>
</dbReference>
<evidence type="ECO:0000313" key="7">
    <source>
        <dbReference type="Proteomes" id="UP000297975"/>
    </source>
</evidence>
<evidence type="ECO:0000259" key="3">
    <source>
        <dbReference type="PROSITE" id="PS50113"/>
    </source>
</evidence>
<evidence type="ECO:0000259" key="5">
    <source>
        <dbReference type="PROSITE" id="PS50887"/>
    </source>
</evidence>
<dbReference type="Gene3D" id="3.30.70.270">
    <property type="match status" value="1"/>
</dbReference>
<dbReference type="Pfam" id="PF00563">
    <property type="entry name" value="EAL"/>
    <property type="match status" value="1"/>
</dbReference>
<dbReference type="InterPro" id="IPR029787">
    <property type="entry name" value="Nucleotide_cyclase"/>
</dbReference>
<feature type="domain" description="GGDEF" evidence="5">
    <location>
        <begin position="371"/>
        <end position="503"/>
    </location>
</feature>
<dbReference type="Gene3D" id="3.30.450.20">
    <property type="entry name" value="PAS domain"/>
    <property type="match status" value="2"/>
</dbReference>
<dbReference type="PANTHER" id="PTHR44757">
    <property type="entry name" value="DIGUANYLATE CYCLASE DGCP"/>
    <property type="match status" value="1"/>
</dbReference>
<dbReference type="InterPro" id="IPR000700">
    <property type="entry name" value="PAS-assoc_C"/>
</dbReference>
<dbReference type="OrthoDB" id="9759607at2"/>
<dbReference type="CDD" id="cd01949">
    <property type="entry name" value="GGDEF"/>
    <property type="match status" value="1"/>
</dbReference>
<dbReference type="SMART" id="SM00052">
    <property type="entry name" value="EAL"/>
    <property type="match status" value="1"/>
</dbReference>
<dbReference type="InterPro" id="IPR035919">
    <property type="entry name" value="EAL_sf"/>
</dbReference>
<accession>A0A4Y8IRI7</accession>
<dbReference type="SUPFAM" id="SSF55073">
    <property type="entry name" value="Nucleotide cyclase"/>
    <property type="match status" value="1"/>
</dbReference>
<dbReference type="SUPFAM" id="SSF55785">
    <property type="entry name" value="PYP-like sensor domain (PAS domain)"/>
    <property type="match status" value="2"/>
</dbReference>
<keyword evidence="1" id="KW-0812">Transmembrane</keyword>
<feature type="domain" description="PAC" evidence="3">
    <location>
        <begin position="289"/>
        <end position="341"/>
    </location>
</feature>
<keyword evidence="1" id="KW-0472">Membrane</keyword>
<organism evidence="6 7">
    <name type="scientific">Filobacillus milosensis</name>
    <dbReference type="NCBI Taxonomy" id="94137"/>
    <lineage>
        <taxon>Bacteria</taxon>
        <taxon>Bacillati</taxon>
        <taxon>Bacillota</taxon>
        <taxon>Bacilli</taxon>
        <taxon>Bacillales</taxon>
        <taxon>Bacillaceae</taxon>
        <taxon>Filobacillus</taxon>
    </lineage>
</organism>
<protein>
    <submittedName>
        <fullName evidence="6">Phosphodiesterase</fullName>
    </submittedName>
</protein>
<dbReference type="SUPFAM" id="SSF141868">
    <property type="entry name" value="EAL domain-like"/>
    <property type="match status" value="1"/>
</dbReference>
<feature type="domain" description="EAL" evidence="4">
    <location>
        <begin position="511"/>
        <end position="763"/>
    </location>
</feature>
<feature type="domain" description="PAC" evidence="3">
    <location>
        <begin position="164"/>
        <end position="216"/>
    </location>
</feature>